<feature type="region of interest" description="Disordered" evidence="1">
    <location>
        <begin position="1"/>
        <end position="23"/>
    </location>
</feature>
<sequence>MEPVNTTALQQAPARDRSSRAESEFSIPEYRISYGQEHILQWEPPVGSKELAVALSYHFPLRVDLASKMQAATRRFLRQERDGKKSKSREQVVSREPSAAVSMEGKDGKDKDDKGGTSAPALQILTWDSGMKSYGHKTKRRRYDKGERVKVAANRGFACDVHRRQKMKCDPERCSRNKQHFNSLEAIPQAQTDTITKAEDIPLDGRDLPIHSQDPSFLSDHTDSTPQNSDGLSLYSMTTSDTSPRWSISSVMNSTNMPFSDTSNSLRPKHDSIESVLSSYDLEFLANLPSYDVSYTTDPSHEDANTMWWTPELSTAHKRNSGWIQDGYLPVSFPSNETPYQNHNQNQNQNQNQTPNQDPQETFNNPTIEIPSYNPPHPLDTHYTAIPHQDLDTEMAPLHQPPHPPHQDHLPHHSDHPESTTHPPPPPLTTKEKETLLKWWGRDRLTEPSPPSRPTSSQTSPTHSLSSSPPSSPLSTSTSHTRPSALKEKEKPIPSSPSISESHTTTTTSMSGSIQSEGDGGKAGRGRGSKSALGIKVKAKGVSVQPPFLRRGIWRSRSREGKEGK</sequence>
<keyword evidence="3" id="KW-1185">Reference proteome</keyword>
<evidence type="ECO:0000313" key="2">
    <source>
        <dbReference type="EMBL" id="CAG8971583.1"/>
    </source>
</evidence>
<dbReference type="EMBL" id="CAJVRM010000023">
    <property type="protein sequence ID" value="CAG8971583.1"/>
    <property type="molecule type" value="Genomic_DNA"/>
</dbReference>
<feature type="compositionally biased region" description="Basic and acidic residues" evidence="1">
    <location>
        <begin position="405"/>
        <end position="419"/>
    </location>
</feature>
<feature type="region of interest" description="Disordered" evidence="1">
    <location>
        <begin position="443"/>
        <end position="565"/>
    </location>
</feature>
<organism evidence="2 3">
    <name type="scientific">Hymenoscyphus albidus</name>
    <dbReference type="NCBI Taxonomy" id="595503"/>
    <lineage>
        <taxon>Eukaryota</taxon>
        <taxon>Fungi</taxon>
        <taxon>Dikarya</taxon>
        <taxon>Ascomycota</taxon>
        <taxon>Pezizomycotina</taxon>
        <taxon>Leotiomycetes</taxon>
        <taxon>Helotiales</taxon>
        <taxon>Helotiaceae</taxon>
        <taxon>Hymenoscyphus</taxon>
    </lineage>
</organism>
<feature type="compositionally biased region" description="Basic and acidic residues" evidence="1">
    <location>
        <begin position="14"/>
        <end position="23"/>
    </location>
</feature>
<feature type="compositionally biased region" description="Low complexity" evidence="1">
    <location>
        <begin position="496"/>
        <end position="516"/>
    </location>
</feature>
<reference evidence="2" key="1">
    <citation type="submission" date="2021-07" db="EMBL/GenBank/DDBJ databases">
        <authorList>
            <person name="Durling M."/>
        </authorList>
    </citation>
    <scope>NUCLEOTIDE SEQUENCE</scope>
</reference>
<feature type="compositionally biased region" description="Polar residues" evidence="1">
    <location>
        <begin position="1"/>
        <end position="10"/>
    </location>
</feature>
<feature type="compositionally biased region" description="Low complexity" evidence="1">
    <location>
        <begin position="454"/>
        <end position="484"/>
    </location>
</feature>
<feature type="region of interest" description="Disordered" evidence="1">
    <location>
        <begin position="329"/>
        <end position="431"/>
    </location>
</feature>
<evidence type="ECO:0000256" key="1">
    <source>
        <dbReference type="SAM" id="MobiDB-lite"/>
    </source>
</evidence>
<comment type="caution">
    <text evidence="2">The sequence shown here is derived from an EMBL/GenBank/DDBJ whole genome shotgun (WGS) entry which is preliminary data.</text>
</comment>
<feature type="compositionally biased region" description="Basic and acidic residues" evidence="1">
    <location>
        <begin position="104"/>
        <end position="115"/>
    </location>
</feature>
<dbReference type="AlphaFoldDB" id="A0A9N9LD67"/>
<proteinExistence type="predicted"/>
<feature type="compositionally biased region" description="Low complexity" evidence="1">
    <location>
        <begin position="341"/>
        <end position="357"/>
    </location>
</feature>
<feature type="compositionally biased region" description="Polar residues" evidence="1">
    <location>
        <begin position="224"/>
        <end position="236"/>
    </location>
</feature>
<protein>
    <submittedName>
        <fullName evidence="2">Uncharacterized protein</fullName>
    </submittedName>
</protein>
<accession>A0A9N9LD67</accession>
<feature type="region of interest" description="Disordered" evidence="1">
    <location>
        <begin position="212"/>
        <end position="236"/>
    </location>
</feature>
<feature type="region of interest" description="Disordered" evidence="1">
    <location>
        <begin position="77"/>
        <end position="119"/>
    </location>
</feature>
<gene>
    <name evidence="2" type="ORF">HYALB_00009232</name>
</gene>
<feature type="compositionally biased region" description="Polar residues" evidence="1">
    <location>
        <begin position="358"/>
        <end position="367"/>
    </location>
</feature>
<dbReference type="Proteomes" id="UP000701801">
    <property type="component" value="Unassembled WGS sequence"/>
</dbReference>
<dbReference type="OrthoDB" id="3550251at2759"/>
<feature type="compositionally biased region" description="Basic and acidic residues" evidence="1">
    <location>
        <begin position="77"/>
        <end position="93"/>
    </location>
</feature>
<name>A0A9N9LD67_9HELO</name>
<evidence type="ECO:0000313" key="3">
    <source>
        <dbReference type="Proteomes" id="UP000701801"/>
    </source>
</evidence>